<proteinExistence type="predicted"/>
<dbReference type="AlphaFoldDB" id="A0A9W6TI77"/>
<keyword evidence="2" id="KW-1185">Reference proteome</keyword>
<evidence type="ECO:0000313" key="2">
    <source>
        <dbReference type="Proteomes" id="UP001165083"/>
    </source>
</evidence>
<accession>A0A9W6TI77</accession>
<evidence type="ECO:0000313" key="1">
    <source>
        <dbReference type="EMBL" id="GMF13234.1"/>
    </source>
</evidence>
<dbReference type="Proteomes" id="UP001165083">
    <property type="component" value="Unassembled WGS sequence"/>
</dbReference>
<protein>
    <submittedName>
        <fullName evidence="1">Unnamed protein product</fullName>
    </submittedName>
</protein>
<comment type="caution">
    <text evidence="1">The sequence shown here is derived from an EMBL/GenBank/DDBJ whole genome shotgun (WGS) entry which is preliminary data.</text>
</comment>
<name>A0A9W6TI77_9STRA</name>
<organism evidence="1 2">
    <name type="scientific">Phytophthora lilii</name>
    <dbReference type="NCBI Taxonomy" id="2077276"/>
    <lineage>
        <taxon>Eukaryota</taxon>
        <taxon>Sar</taxon>
        <taxon>Stramenopiles</taxon>
        <taxon>Oomycota</taxon>
        <taxon>Peronosporomycetes</taxon>
        <taxon>Peronosporales</taxon>
        <taxon>Peronosporaceae</taxon>
        <taxon>Phytophthora</taxon>
    </lineage>
</organism>
<sequence>MVKPVALQVQAHEDSTATWNLFPVVSLPFTIVPAGGAFKEGITGDLGVHCCRAVAMDGLQHDILLAESPGNLGK</sequence>
<reference evidence="1" key="1">
    <citation type="submission" date="2023-04" db="EMBL/GenBank/DDBJ databases">
        <title>Phytophthora lilii NBRC 32176.</title>
        <authorList>
            <person name="Ichikawa N."/>
            <person name="Sato H."/>
            <person name="Tonouchi N."/>
        </authorList>
    </citation>
    <scope>NUCLEOTIDE SEQUENCE</scope>
    <source>
        <strain evidence="1">NBRC 32176</strain>
    </source>
</reference>
<dbReference type="EMBL" id="BSXW01000148">
    <property type="protein sequence ID" value="GMF13234.1"/>
    <property type="molecule type" value="Genomic_DNA"/>
</dbReference>
<gene>
    <name evidence="1" type="ORF">Plil01_000373100</name>
</gene>
<dbReference type="OrthoDB" id="413520at2759"/>